<evidence type="ECO:0000256" key="5">
    <source>
        <dbReference type="ARBA" id="ARBA00022989"/>
    </source>
</evidence>
<dbReference type="Gene3D" id="1.10.287.470">
    <property type="entry name" value="Helix hairpin bin"/>
    <property type="match status" value="1"/>
</dbReference>
<keyword evidence="7" id="KW-0170">Cobalt</keyword>
<keyword evidence="4" id="KW-0812">Transmembrane</keyword>
<feature type="domain" description="CzcB-like barrel-sandwich hybrid" evidence="9">
    <location>
        <begin position="95"/>
        <end position="232"/>
    </location>
</feature>
<dbReference type="Pfam" id="PF25975">
    <property type="entry name" value="CzcB_C"/>
    <property type="match status" value="1"/>
</dbReference>
<evidence type="ECO:0000313" key="12">
    <source>
        <dbReference type="Proteomes" id="UP000189628"/>
    </source>
</evidence>
<dbReference type="Pfam" id="PF25893">
    <property type="entry name" value="HH_CzcB"/>
    <property type="match status" value="1"/>
</dbReference>
<dbReference type="InterPro" id="IPR058648">
    <property type="entry name" value="HH_CzcB-like"/>
</dbReference>
<keyword evidence="5" id="KW-1133">Transmembrane helix</keyword>
<evidence type="ECO:0000256" key="6">
    <source>
        <dbReference type="ARBA" id="ARBA00023054"/>
    </source>
</evidence>
<accession>A0A1U9VFG8</accession>
<evidence type="ECO:0000256" key="2">
    <source>
        <dbReference type="ARBA" id="ARBA00009477"/>
    </source>
</evidence>
<evidence type="ECO:0000256" key="3">
    <source>
        <dbReference type="ARBA" id="ARBA00022448"/>
    </source>
</evidence>
<comment type="similarity">
    <text evidence="2">Belongs to the membrane fusion protein (MFP) (TC 8.A.1) family.</text>
</comment>
<gene>
    <name evidence="11" type="ORF">B0B51_05035</name>
</gene>
<dbReference type="Gene3D" id="2.40.50.100">
    <property type="match status" value="1"/>
</dbReference>
<dbReference type="AlphaFoldDB" id="A0A1U9VFG8"/>
<evidence type="ECO:0000256" key="7">
    <source>
        <dbReference type="ARBA" id="ARBA00023285"/>
    </source>
</evidence>
<dbReference type="GO" id="GO:0015679">
    <property type="term" value="P:plasma membrane copper ion transport"/>
    <property type="evidence" value="ECO:0007669"/>
    <property type="project" value="TreeGrafter"/>
</dbReference>
<dbReference type="Pfam" id="PF25973">
    <property type="entry name" value="BSH_CzcB"/>
    <property type="match status" value="1"/>
</dbReference>
<proteinExistence type="inferred from homology"/>
<dbReference type="GO" id="GO:0030288">
    <property type="term" value="C:outer membrane-bounded periplasmic space"/>
    <property type="evidence" value="ECO:0007669"/>
    <property type="project" value="TreeGrafter"/>
</dbReference>
<keyword evidence="5" id="KW-0472">Membrane</keyword>
<dbReference type="GO" id="GO:0046914">
    <property type="term" value="F:transition metal ion binding"/>
    <property type="evidence" value="ECO:0007669"/>
    <property type="project" value="TreeGrafter"/>
</dbReference>
<protein>
    <submittedName>
        <fullName evidence="11">Efflux transporter periplasmic adaptor subunit</fullName>
    </submittedName>
</protein>
<dbReference type="InterPro" id="IPR058649">
    <property type="entry name" value="CzcB_C"/>
</dbReference>
<dbReference type="EMBL" id="CP019911">
    <property type="protein sequence ID" value="AQW29430.1"/>
    <property type="molecule type" value="Genomic_DNA"/>
</dbReference>
<dbReference type="FunFam" id="2.40.420.20:FF:000006">
    <property type="entry name" value="RND family efflux transporter MFP subunit"/>
    <property type="match status" value="1"/>
</dbReference>
<evidence type="ECO:0000313" key="11">
    <source>
        <dbReference type="EMBL" id="AQW29430.1"/>
    </source>
</evidence>
<evidence type="ECO:0000256" key="4">
    <source>
        <dbReference type="ARBA" id="ARBA00022692"/>
    </source>
</evidence>
<evidence type="ECO:0000259" key="8">
    <source>
        <dbReference type="Pfam" id="PF25893"/>
    </source>
</evidence>
<name>A0A1U9VFG8_9RALS</name>
<keyword evidence="6" id="KW-0175">Coiled coil</keyword>
<dbReference type="Gene3D" id="2.40.30.170">
    <property type="match status" value="1"/>
</dbReference>
<keyword evidence="3" id="KW-0813">Transport</keyword>
<dbReference type="PANTHER" id="PTHR30097">
    <property type="entry name" value="CATION EFFLUX SYSTEM PROTEIN CUSB"/>
    <property type="match status" value="1"/>
</dbReference>
<dbReference type="GO" id="GO:0005886">
    <property type="term" value="C:plasma membrane"/>
    <property type="evidence" value="ECO:0007669"/>
    <property type="project" value="UniProtKB-SubCell"/>
</dbReference>
<organism evidence="11 12">
    <name type="scientific">blood disease bacterium A2-HR MARDI</name>
    <dbReference type="NCBI Taxonomy" id="1944648"/>
    <lineage>
        <taxon>Bacteria</taxon>
        <taxon>Pseudomonadati</taxon>
        <taxon>Pseudomonadota</taxon>
        <taxon>Betaproteobacteria</taxon>
        <taxon>Burkholderiales</taxon>
        <taxon>Burkholderiaceae</taxon>
        <taxon>Ralstonia</taxon>
        <taxon>Ralstonia solanacearum species complex</taxon>
    </lineage>
</organism>
<dbReference type="RefSeq" id="WP_078222028.1">
    <property type="nucleotide sequence ID" value="NZ_CP019911.1"/>
</dbReference>
<dbReference type="Gene3D" id="2.40.420.20">
    <property type="match status" value="1"/>
</dbReference>
<dbReference type="GO" id="GO:0022857">
    <property type="term" value="F:transmembrane transporter activity"/>
    <property type="evidence" value="ECO:0007669"/>
    <property type="project" value="InterPro"/>
</dbReference>
<sequence length="389" mass="39260">MTQDNRRPMGWPMIAGIAGIAALIGFGAARGLAPARTTPPPKAESAPAHAAPTEVKIPEAYLAAANITVEPVATGGVGTDILAAATVAAVPGSEAIIVARGSGTIQRINRRLGDAVRAGDVLALVDSPDAAAMAAEHRVAMAKAELARKTYAREASLYQQGVSPRQEMEAAKAALDVAEAEAQRAATVARAAHVADDGRSVAVVSPISGKVTAQAAMLGAAVTPQAELFRVAGAGAVQVEASVTAADITHIAAGDTATILTAAGAPLPAVVHSVTPTVSGGTRAATVVLTPTPATGTLVIGDGVQVRLHTRADKTDDLSVPEDAVQNLDGRDILFVRTPQGFRPQPVLVGTRSGGLAQILSGVRAGEPVATRNAFLVKAEMNKGGGDEE</sequence>
<dbReference type="SUPFAM" id="SSF111369">
    <property type="entry name" value="HlyD-like secretion proteins"/>
    <property type="match status" value="1"/>
</dbReference>
<dbReference type="NCBIfam" id="TIGR01730">
    <property type="entry name" value="RND_mfp"/>
    <property type="match status" value="1"/>
</dbReference>
<dbReference type="InterPro" id="IPR058647">
    <property type="entry name" value="BSH_CzcB-like"/>
</dbReference>
<dbReference type="InterPro" id="IPR006143">
    <property type="entry name" value="RND_pump_MFP"/>
</dbReference>
<feature type="domain" description="CzcB-like alpha-helical hairpin" evidence="8">
    <location>
        <begin position="134"/>
        <end position="186"/>
    </location>
</feature>
<comment type="subcellular location">
    <subcellularLocation>
        <location evidence="1">Cell inner membrane</location>
        <topology evidence="1">Single-pass membrane protein</topology>
    </subcellularLocation>
</comment>
<evidence type="ECO:0000256" key="1">
    <source>
        <dbReference type="ARBA" id="ARBA00004377"/>
    </source>
</evidence>
<dbReference type="Proteomes" id="UP000189628">
    <property type="component" value="Chromosome"/>
</dbReference>
<dbReference type="PANTHER" id="PTHR30097:SF15">
    <property type="entry name" value="CATION EFFLUX SYSTEM PROTEIN CUSB"/>
    <property type="match status" value="1"/>
</dbReference>
<dbReference type="InterPro" id="IPR051909">
    <property type="entry name" value="MFP_Cation_Efflux"/>
</dbReference>
<dbReference type="GO" id="GO:0060003">
    <property type="term" value="P:copper ion export"/>
    <property type="evidence" value="ECO:0007669"/>
    <property type="project" value="TreeGrafter"/>
</dbReference>
<evidence type="ECO:0000259" key="10">
    <source>
        <dbReference type="Pfam" id="PF25975"/>
    </source>
</evidence>
<feature type="domain" description="CzcB-like C-terminal circularly permuted SH3-like" evidence="10">
    <location>
        <begin position="319"/>
        <end position="378"/>
    </location>
</feature>
<evidence type="ECO:0000259" key="9">
    <source>
        <dbReference type="Pfam" id="PF25973"/>
    </source>
</evidence>
<reference evidence="11 12" key="1">
    <citation type="submission" date="2017-02" db="EMBL/GenBank/DDBJ databases">
        <title>Blood Disease Bacterium A2-HR MARDI.</title>
        <authorList>
            <person name="Badrun R."/>
            <person name="Abu Bakar N."/>
            <person name="Laboh R."/>
        </authorList>
    </citation>
    <scope>NUCLEOTIDE SEQUENCE [LARGE SCALE GENOMIC DNA]</scope>
    <source>
        <strain evidence="11 12">A2-HR MARDI</strain>
    </source>
</reference>